<sequence length="356" mass="40131">MLLSSSVILLICVGFSQQYTEDQLRSLLSYDCSTDSSIEVRGVPNEYTVSVISTSCTVYLTAPGEYNIPNACKTYNYWGYQHGYPTDGYYRTTYRYYTTTQWYYTSTTDYYGEVDISVSHGTHSGIVGGRDHHEFRLICDSLHSGGKMYRVTGVVNIDTSSNHVLPTLSYRHQKQHRAGYYQYPDLRMTDSEGRSVYSTHTGQLIYLLISSHDPRYIVRPENCSARSTFYSDHKVELFDVHHSGCLLEPYLMEMFSSVGHGQSSVRAPVYSFHFPGASYVTFICNVRICTKSSYNCDLGVCKSKRAARDVSDDGEHGRDQLSVSVYVGRQASGVGKLLHPSTPAIVIILAWITVFL</sequence>
<evidence type="ECO:0000259" key="2">
    <source>
        <dbReference type="PROSITE" id="PS51034"/>
    </source>
</evidence>
<dbReference type="EnsemblMetazoa" id="G32080.5">
    <property type="protein sequence ID" value="G32080.5:cds"/>
    <property type="gene ID" value="G32080"/>
</dbReference>
<dbReference type="EnsemblMetazoa" id="G32080.1">
    <property type="protein sequence ID" value="G32080.1:cds"/>
    <property type="gene ID" value="G32080"/>
</dbReference>
<protein>
    <recommendedName>
        <fullName evidence="2">ZP domain-containing protein</fullName>
    </recommendedName>
</protein>
<keyword evidence="1" id="KW-0732">Signal</keyword>
<evidence type="ECO:0000313" key="3">
    <source>
        <dbReference type="EnsemblMetazoa" id="G32080.1:cds"/>
    </source>
</evidence>
<dbReference type="Gene3D" id="2.60.40.4100">
    <property type="entry name" value="Zona pellucida, ZP-C domain"/>
    <property type="match status" value="1"/>
</dbReference>
<feature type="chain" id="PRO_5042431810" description="ZP domain-containing protein" evidence="1">
    <location>
        <begin position="19"/>
        <end position="356"/>
    </location>
</feature>
<feature type="domain" description="ZP" evidence="2">
    <location>
        <begin position="1"/>
        <end position="308"/>
    </location>
</feature>
<accession>A0A8W8MA46</accession>
<reference evidence="3" key="1">
    <citation type="submission" date="2022-08" db="UniProtKB">
        <authorList>
            <consortium name="EnsemblMetazoa"/>
        </authorList>
    </citation>
    <scope>IDENTIFICATION</scope>
    <source>
        <strain evidence="3">05x7-T-G4-1.051#20</strain>
    </source>
</reference>
<organism evidence="3 4">
    <name type="scientific">Magallana gigas</name>
    <name type="common">Pacific oyster</name>
    <name type="synonym">Crassostrea gigas</name>
    <dbReference type="NCBI Taxonomy" id="29159"/>
    <lineage>
        <taxon>Eukaryota</taxon>
        <taxon>Metazoa</taxon>
        <taxon>Spiralia</taxon>
        <taxon>Lophotrochozoa</taxon>
        <taxon>Mollusca</taxon>
        <taxon>Bivalvia</taxon>
        <taxon>Autobranchia</taxon>
        <taxon>Pteriomorphia</taxon>
        <taxon>Ostreida</taxon>
        <taxon>Ostreoidea</taxon>
        <taxon>Ostreidae</taxon>
        <taxon>Magallana</taxon>
    </lineage>
</organism>
<proteinExistence type="predicted"/>
<feature type="signal peptide" evidence="1">
    <location>
        <begin position="1"/>
        <end position="18"/>
    </location>
</feature>
<name>A0A8W8MA46_MAGGI</name>
<dbReference type="InterPro" id="IPR042235">
    <property type="entry name" value="ZP-C_dom"/>
</dbReference>
<dbReference type="EnsemblMetazoa" id="G32080.4">
    <property type="protein sequence ID" value="G32080.4:cds"/>
    <property type="gene ID" value="G32080"/>
</dbReference>
<dbReference type="EnsemblMetazoa" id="G32080.3">
    <property type="protein sequence ID" value="G32080.3:cds"/>
    <property type="gene ID" value="G32080"/>
</dbReference>
<dbReference type="InterPro" id="IPR001507">
    <property type="entry name" value="ZP_dom"/>
</dbReference>
<dbReference type="AlphaFoldDB" id="A0A8W8MA46"/>
<keyword evidence="4" id="KW-1185">Reference proteome</keyword>
<evidence type="ECO:0000313" key="4">
    <source>
        <dbReference type="Proteomes" id="UP000005408"/>
    </source>
</evidence>
<dbReference type="OMA" id="ICNVRIC"/>
<dbReference type="PROSITE" id="PS51034">
    <property type="entry name" value="ZP_2"/>
    <property type="match status" value="1"/>
</dbReference>
<dbReference type="Proteomes" id="UP000005408">
    <property type="component" value="Unassembled WGS sequence"/>
</dbReference>
<evidence type="ECO:0000256" key="1">
    <source>
        <dbReference type="SAM" id="SignalP"/>
    </source>
</evidence>
<dbReference type="OrthoDB" id="6134279at2759"/>